<evidence type="ECO:0000256" key="1">
    <source>
        <dbReference type="SAM" id="Phobius"/>
    </source>
</evidence>
<feature type="domain" description="PET hydrolase/cutinase-like" evidence="2">
    <location>
        <begin position="40"/>
        <end position="282"/>
    </location>
</feature>
<dbReference type="PANTHER" id="PTHR33428:SF14">
    <property type="entry name" value="CARBOXYLESTERASE TYPE B DOMAIN-CONTAINING PROTEIN"/>
    <property type="match status" value="1"/>
</dbReference>
<accession>A0A9D1AD16</accession>
<dbReference type="InterPro" id="IPR041127">
    <property type="entry name" value="PET_hydrolase/cutinase-like"/>
</dbReference>
<keyword evidence="1" id="KW-0472">Membrane</keyword>
<organism evidence="3 4">
    <name type="scientific">Candidatus Choladousia intestinavium</name>
    <dbReference type="NCBI Taxonomy" id="2840727"/>
    <lineage>
        <taxon>Bacteria</taxon>
        <taxon>Bacillati</taxon>
        <taxon>Bacillota</taxon>
        <taxon>Clostridia</taxon>
        <taxon>Lachnospirales</taxon>
        <taxon>Lachnospiraceae</taxon>
        <taxon>Lachnospiraceae incertae sedis</taxon>
        <taxon>Candidatus Choladousia</taxon>
    </lineage>
</organism>
<dbReference type="Gene3D" id="3.40.50.1820">
    <property type="entry name" value="alpha/beta hydrolase"/>
    <property type="match status" value="1"/>
</dbReference>
<keyword evidence="1" id="KW-0812">Transmembrane</keyword>
<dbReference type="Pfam" id="PF12740">
    <property type="entry name" value="PETase"/>
    <property type="match status" value="1"/>
</dbReference>
<sequence length="314" mass="34767">MKKVLVIFGLILLAVIVIIAFFLIWASNRKFVPGNYTKRVETGGEIEAAYLEAGPYGVSMYEEAVMQGFKKYIIYYPSELESEKKQHPAVVFANGSGCRVSKYPALLEHLASWGFIAIGTEEEYDWSGFSSEMCVRYLIRLNGNERINGAKNIFYGKVNLDSVGITGHSQGGVGVFNAITVQEHSEIFRAAVSLSPTNKELADALEWNYDAAKINTPILLISGAGGGDDWVVTGEQLESIYNDIPGSKVMLRRVNTDHGAVLYSADGYVTAWFMWQLQGDEKAAKAFIGQDAEILKNSLYQDQQVSIANYRIIL</sequence>
<dbReference type="Proteomes" id="UP000886757">
    <property type="component" value="Unassembled WGS sequence"/>
</dbReference>
<keyword evidence="1" id="KW-1133">Transmembrane helix</keyword>
<dbReference type="SUPFAM" id="SSF53474">
    <property type="entry name" value="alpha/beta-Hydrolases"/>
    <property type="match status" value="1"/>
</dbReference>
<proteinExistence type="predicted"/>
<gene>
    <name evidence="3" type="ORF">IAB31_10700</name>
</gene>
<dbReference type="EMBL" id="DVGK01000118">
    <property type="protein sequence ID" value="HIR14375.1"/>
    <property type="molecule type" value="Genomic_DNA"/>
</dbReference>
<dbReference type="InterPro" id="IPR029058">
    <property type="entry name" value="AB_hydrolase_fold"/>
</dbReference>
<protein>
    <submittedName>
        <fullName evidence="3">Lipase</fullName>
    </submittedName>
</protein>
<reference evidence="3" key="1">
    <citation type="submission" date="2020-10" db="EMBL/GenBank/DDBJ databases">
        <authorList>
            <person name="Gilroy R."/>
        </authorList>
    </citation>
    <scope>NUCLEOTIDE SEQUENCE</scope>
    <source>
        <strain evidence="3">ChiSjej4B22-8148</strain>
    </source>
</reference>
<evidence type="ECO:0000259" key="2">
    <source>
        <dbReference type="Pfam" id="PF12740"/>
    </source>
</evidence>
<evidence type="ECO:0000313" key="4">
    <source>
        <dbReference type="Proteomes" id="UP000886757"/>
    </source>
</evidence>
<evidence type="ECO:0000313" key="3">
    <source>
        <dbReference type="EMBL" id="HIR14375.1"/>
    </source>
</evidence>
<dbReference type="PANTHER" id="PTHR33428">
    <property type="entry name" value="CHLOROPHYLLASE-2, CHLOROPLASTIC"/>
    <property type="match status" value="1"/>
</dbReference>
<comment type="caution">
    <text evidence="3">The sequence shown here is derived from an EMBL/GenBank/DDBJ whole genome shotgun (WGS) entry which is preliminary data.</text>
</comment>
<dbReference type="AlphaFoldDB" id="A0A9D1AD16"/>
<name>A0A9D1AD16_9FIRM</name>
<feature type="transmembrane region" description="Helical" evidence="1">
    <location>
        <begin position="6"/>
        <end position="26"/>
    </location>
</feature>
<reference evidence="3" key="2">
    <citation type="journal article" date="2021" name="PeerJ">
        <title>Extensive microbial diversity within the chicken gut microbiome revealed by metagenomics and culture.</title>
        <authorList>
            <person name="Gilroy R."/>
            <person name="Ravi A."/>
            <person name="Getino M."/>
            <person name="Pursley I."/>
            <person name="Horton D.L."/>
            <person name="Alikhan N.F."/>
            <person name="Baker D."/>
            <person name="Gharbi K."/>
            <person name="Hall N."/>
            <person name="Watson M."/>
            <person name="Adriaenssens E.M."/>
            <person name="Foster-Nyarko E."/>
            <person name="Jarju S."/>
            <person name="Secka A."/>
            <person name="Antonio M."/>
            <person name="Oren A."/>
            <person name="Chaudhuri R.R."/>
            <person name="La Ragione R."/>
            <person name="Hildebrand F."/>
            <person name="Pallen M.J."/>
        </authorList>
    </citation>
    <scope>NUCLEOTIDE SEQUENCE</scope>
    <source>
        <strain evidence="3">ChiSjej4B22-8148</strain>
    </source>
</reference>